<dbReference type="Pfam" id="PF17293">
    <property type="entry name" value="Arm-DNA-bind_5"/>
    <property type="match status" value="1"/>
</dbReference>
<dbReference type="Pfam" id="PF13102">
    <property type="entry name" value="Phage_int_SAM_5"/>
    <property type="match status" value="1"/>
</dbReference>
<dbReference type="InterPro" id="IPR010998">
    <property type="entry name" value="Integrase_recombinase_N"/>
</dbReference>
<evidence type="ECO:0000256" key="1">
    <source>
        <dbReference type="ARBA" id="ARBA00008857"/>
    </source>
</evidence>
<dbReference type="InterPro" id="IPR050090">
    <property type="entry name" value="Tyrosine_recombinase_XerCD"/>
</dbReference>
<evidence type="ECO:0000256" key="2">
    <source>
        <dbReference type="ARBA" id="ARBA00023125"/>
    </source>
</evidence>
<dbReference type="InterPro" id="IPR011010">
    <property type="entry name" value="DNA_brk_join_enz"/>
</dbReference>
<keyword evidence="2" id="KW-0238">DNA-binding</keyword>
<dbReference type="InterPro" id="IPR035386">
    <property type="entry name" value="Arm-DNA-bind_5"/>
</dbReference>
<accession>A0AA37HYJ8</accession>
<dbReference type="SUPFAM" id="SSF56349">
    <property type="entry name" value="DNA breaking-rejoining enzymes"/>
    <property type="match status" value="1"/>
</dbReference>
<dbReference type="InterPro" id="IPR002104">
    <property type="entry name" value="Integrase_catalytic"/>
</dbReference>
<dbReference type="AlphaFoldDB" id="A0AA37HYJ8"/>
<dbReference type="EMBL" id="BPTR01000002">
    <property type="protein sequence ID" value="GJG29037.1"/>
    <property type="molecule type" value="Genomic_DNA"/>
</dbReference>
<reference evidence="5" key="1">
    <citation type="submission" date="2021-08" db="EMBL/GenBank/DDBJ databases">
        <title>Prevotella lacticifex sp. nov., isolated from rumen of cow.</title>
        <authorList>
            <person name="Shinkai T."/>
            <person name="Ikeyama N."/>
            <person name="Kumagai M."/>
            <person name="Ohmori H."/>
            <person name="Sakamoto M."/>
            <person name="Ohkuma M."/>
            <person name="Mitsumori M."/>
        </authorList>
    </citation>
    <scope>NUCLEOTIDE SEQUENCE</scope>
    <source>
        <strain evidence="5">DSM 11371</strain>
    </source>
</reference>
<proteinExistence type="inferred from homology"/>
<dbReference type="Gene3D" id="1.10.150.130">
    <property type="match status" value="1"/>
</dbReference>
<organism evidence="5 6">
    <name type="scientific">Segatella bryantii</name>
    <name type="common">Prevotella bryantii</name>
    <dbReference type="NCBI Taxonomy" id="77095"/>
    <lineage>
        <taxon>Bacteria</taxon>
        <taxon>Pseudomonadati</taxon>
        <taxon>Bacteroidota</taxon>
        <taxon>Bacteroidia</taxon>
        <taxon>Bacteroidales</taxon>
        <taxon>Prevotellaceae</taxon>
        <taxon>Segatella</taxon>
    </lineage>
</organism>
<evidence type="ECO:0000313" key="5">
    <source>
        <dbReference type="EMBL" id="GJG29037.1"/>
    </source>
</evidence>
<dbReference type="InterPro" id="IPR025269">
    <property type="entry name" value="SAM-like_dom"/>
</dbReference>
<sequence length="405" mass="47040">MTEKTESNGRKETVTIREKVLSDGTSSLYLDIRHNGKRSREFLKLYLLPGSSRAIKEQNRQTMTKAETIRSERLIEIQKGSYEVLQQYKTNTYFLPYYRKMCKERFRTDSQGTWGNWRSCLRYLEAYCDESTTFSEITPEWVKGFKDFLDNVEKDSCKRKDREKVSVFNGLSLNSKHSYFNKLKACLNAAFEEHIIVVNPLRGVKGFKQDEVAREHLSWEEVVKLDATPCRYPVLKNAFLFSCFTGLRKSDIERLTWGEVQKFDGFTRIVWKQKKTGGQEYLDIPEQAVKYLGTPQEEPDTPVFKGFLNGALLSLELRRWMLAASINKDITYHCSRHTFAVLMLNFGADIYTVSKMLGHREIATTQIYARVLDEKKRAAIMLFPELDGVKTGENIKVSAKHTKRN</sequence>
<dbReference type="Gene3D" id="1.10.443.10">
    <property type="entry name" value="Intergrase catalytic core"/>
    <property type="match status" value="1"/>
</dbReference>
<evidence type="ECO:0000259" key="4">
    <source>
        <dbReference type="PROSITE" id="PS51898"/>
    </source>
</evidence>
<protein>
    <submittedName>
        <fullName evidence="5">Tyrosine recombinase</fullName>
    </submittedName>
</protein>
<dbReference type="PROSITE" id="PS51898">
    <property type="entry name" value="TYR_RECOMBINASE"/>
    <property type="match status" value="1"/>
</dbReference>
<dbReference type="Pfam" id="PF00589">
    <property type="entry name" value="Phage_integrase"/>
    <property type="match status" value="1"/>
</dbReference>
<dbReference type="PANTHER" id="PTHR30349">
    <property type="entry name" value="PHAGE INTEGRASE-RELATED"/>
    <property type="match status" value="1"/>
</dbReference>
<comment type="caution">
    <text evidence="5">The sequence shown here is derived from an EMBL/GenBank/DDBJ whole genome shotgun (WGS) entry which is preliminary data.</text>
</comment>
<dbReference type="PANTHER" id="PTHR30349:SF64">
    <property type="entry name" value="PROPHAGE INTEGRASE INTD-RELATED"/>
    <property type="match status" value="1"/>
</dbReference>
<dbReference type="RefSeq" id="WP_006283083.1">
    <property type="nucleotide sequence ID" value="NZ_BPTR01000002.1"/>
</dbReference>
<evidence type="ECO:0000256" key="3">
    <source>
        <dbReference type="ARBA" id="ARBA00023172"/>
    </source>
</evidence>
<dbReference type="GO" id="GO:0003677">
    <property type="term" value="F:DNA binding"/>
    <property type="evidence" value="ECO:0007669"/>
    <property type="project" value="UniProtKB-KW"/>
</dbReference>
<comment type="similarity">
    <text evidence="1">Belongs to the 'phage' integrase family.</text>
</comment>
<dbReference type="CDD" id="cd01185">
    <property type="entry name" value="INTN1_C_like"/>
    <property type="match status" value="1"/>
</dbReference>
<keyword evidence="3" id="KW-0233">DNA recombination</keyword>
<gene>
    <name evidence="5" type="ORF">PRRU23_27370</name>
</gene>
<dbReference type="GO" id="GO:0015074">
    <property type="term" value="P:DNA integration"/>
    <property type="evidence" value="ECO:0007669"/>
    <property type="project" value="InterPro"/>
</dbReference>
<name>A0AA37HYJ8_SEGBR</name>
<feature type="domain" description="Tyr recombinase" evidence="4">
    <location>
        <begin position="212"/>
        <end position="381"/>
    </location>
</feature>
<dbReference type="GO" id="GO:0006310">
    <property type="term" value="P:DNA recombination"/>
    <property type="evidence" value="ECO:0007669"/>
    <property type="project" value="UniProtKB-KW"/>
</dbReference>
<evidence type="ECO:0000313" key="6">
    <source>
        <dbReference type="Proteomes" id="UP000887043"/>
    </source>
</evidence>
<dbReference type="InterPro" id="IPR013762">
    <property type="entry name" value="Integrase-like_cat_sf"/>
</dbReference>
<dbReference type="Proteomes" id="UP000887043">
    <property type="component" value="Unassembled WGS sequence"/>
</dbReference>